<dbReference type="EMBL" id="SORZ01000002">
    <property type="protein sequence ID" value="TPW34328.1"/>
    <property type="molecule type" value="Genomic_DNA"/>
</dbReference>
<dbReference type="AlphaFoldDB" id="A0A506ULX5"/>
<evidence type="ECO:0000256" key="4">
    <source>
        <dbReference type="PIRSR" id="PIRSR606225-1"/>
    </source>
</evidence>
<evidence type="ECO:0000256" key="6">
    <source>
        <dbReference type="RuleBase" id="RU362028"/>
    </source>
</evidence>
<dbReference type="EC" id="5.4.99.-" evidence="6"/>
<feature type="domain" description="RNA-binding S4" evidence="8">
    <location>
        <begin position="15"/>
        <end position="78"/>
    </location>
</feature>
<evidence type="ECO:0000256" key="3">
    <source>
        <dbReference type="ARBA" id="ARBA00036882"/>
    </source>
</evidence>
<comment type="function">
    <text evidence="6">Responsible for synthesis of pseudouridine from uracil.</text>
</comment>
<dbReference type="RefSeq" id="WP_165600932.1">
    <property type="nucleotide sequence ID" value="NZ_SORZ01000002.1"/>
</dbReference>
<dbReference type="PANTHER" id="PTHR21600">
    <property type="entry name" value="MITOCHONDRIAL RNA PSEUDOURIDINE SYNTHASE"/>
    <property type="match status" value="1"/>
</dbReference>
<comment type="catalytic activity">
    <reaction evidence="3">
        <text>uridine(1911/1915/1917) in 23S rRNA = pseudouridine(1911/1915/1917) in 23S rRNA</text>
        <dbReference type="Rhea" id="RHEA:42524"/>
        <dbReference type="Rhea" id="RHEA-COMP:10097"/>
        <dbReference type="Rhea" id="RHEA-COMP:10098"/>
        <dbReference type="ChEBI" id="CHEBI:65314"/>
        <dbReference type="ChEBI" id="CHEBI:65315"/>
        <dbReference type="EC" id="5.4.99.23"/>
    </reaction>
</comment>
<dbReference type="Proteomes" id="UP000315037">
    <property type="component" value="Unassembled WGS sequence"/>
</dbReference>
<dbReference type="PROSITE" id="PS50889">
    <property type="entry name" value="S4"/>
    <property type="match status" value="1"/>
</dbReference>
<keyword evidence="2 6" id="KW-0413">Isomerase</keyword>
<feature type="active site" evidence="4">
    <location>
        <position position="140"/>
    </location>
</feature>
<comment type="catalytic activity">
    <reaction evidence="6">
        <text>a uridine in RNA = a pseudouridine in RNA</text>
        <dbReference type="Rhea" id="RHEA:48348"/>
        <dbReference type="Rhea" id="RHEA-COMP:12068"/>
        <dbReference type="Rhea" id="RHEA-COMP:12069"/>
        <dbReference type="ChEBI" id="CHEBI:65314"/>
        <dbReference type="ChEBI" id="CHEBI:65315"/>
    </reaction>
</comment>
<dbReference type="SUPFAM" id="SSF55174">
    <property type="entry name" value="Alpha-L RNA-binding motif"/>
    <property type="match status" value="1"/>
</dbReference>
<evidence type="ECO:0000256" key="5">
    <source>
        <dbReference type="PROSITE-ProRule" id="PRU00182"/>
    </source>
</evidence>
<reference evidence="9 10" key="1">
    <citation type="submission" date="2019-03" db="EMBL/GenBank/DDBJ databases">
        <title>The complete genome sequence of Neokomagataea sp. Jb2 NBRC113641.</title>
        <authorList>
            <person name="Chua K.-O."/>
            <person name="Chan K.-G."/>
            <person name="See-Too W.-S."/>
        </authorList>
    </citation>
    <scope>NUCLEOTIDE SEQUENCE [LARGE SCALE GENOMIC DNA]</scope>
    <source>
        <strain evidence="9 10">Jb2</strain>
    </source>
</reference>
<dbReference type="SUPFAM" id="SSF55120">
    <property type="entry name" value="Pseudouridine synthase"/>
    <property type="match status" value="1"/>
</dbReference>
<feature type="region of interest" description="Disordered" evidence="7">
    <location>
        <begin position="48"/>
        <end position="78"/>
    </location>
</feature>
<comment type="similarity">
    <text evidence="1 6">Belongs to the pseudouridine synthase RluA family.</text>
</comment>
<protein>
    <recommendedName>
        <fullName evidence="6">Pseudouridine synthase</fullName>
        <ecNumber evidence="6">5.4.99.-</ecNumber>
    </recommendedName>
</protein>
<evidence type="ECO:0000256" key="7">
    <source>
        <dbReference type="SAM" id="MobiDB-lite"/>
    </source>
</evidence>
<dbReference type="NCBIfam" id="TIGR00005">
    <property type="entry name" value="rluA_subfam"/>
    <property type="match status" value="1"/>
</dbReference>
<sequence>MSVEHRVVTEDEADLRIDRWFRRHYPNLTQGALQKLCRTGQVRVDGGRVQTNDRLIPGQSIRVPPLPDQSRPAPPPPPDPLMVKKIQSMILYQDEDLIVLNKPSGLATQGGPGITEHVDMMLEGLRPPGGDKPRLVHRIDRDTSGLLLVARTPGVAAKLAAGFRGRDIGKTYWAVVVGRPQPAEGIIDQPLAKVGAGGASMMVAAQRNDEDAVSAKSSYETVDSAARKFSWLSLSPLTGRTHQLRVHCESLGTPILGDPRYGGKAAHPDGFTDRLHLHARELDLPHPSGGRLKVTAPLPAHMQETFRQLGFVPGPTPEPVRTP</sequence>
<name>A0A506ULX5_9PROT</name>
<dbReference type="GO" id="GO:0160140">
    <property type="term" value="F:23S rRNA pseudouridine(1911/1915/1917) synthase activity"/>
    <property type="evidence" value="ECO:0007669"/>
    <property type="project" value="UniProtKB-EC"/>
</dbReference>
<accession>A0A506ULX5</accession>
<evidence type="ECO:0000259" key="8">
    <source>
        <dbReference type="SMART" id="SM00363"/>
    </source>
</evidence>
<proteinExistence type="inferred from homology"/>
<dbReference type="CDD" id="cd00165">
    <property type="entry name" value="S4"/>
    <property type="match status" value="1"/>
</dbReference>
<evidence type="ECO:0000313" key="9">
    <source>
        <dbReference type="EMBL" id="TPW34328.1"/>
    </source>
</evidence>
<feature type="compositionally biased region" description="Pro residues" evidence="7">
    <location>
        <begin position="64"/>
        <end position="78"/>
    </location>
</feature>
<dbReference type="InterPro" id="IPR050188">
    <property type="entry name" value="RluA_PseudoU_synthase"/>
</dbReference>
<dbReference type="CDD" id="cd02869">
    <property type="entry name" value="PseudoU_synth_RluA_like"/>
    <property type="match status" value="1"/>
</dbReference>
<dbReference type="SMART" id="SM00363">
    <property type="entry name" value="S4"/>
    <property type="match status" value="1"/>
</dbReference>
<dbReference type="Gene3D" id="3.10.290.10">
    <property type="entry name" value="RNA-binding S4 domain"/>
    <property type="match status" value="1"/>
</dbReference>
<organism evidence="9 10">
    <name type="scientific">Oecophyllibacter saccharovorans</name>
    <dbReference type="NCBI Taxonomy" id="2558360"/>
    <lineage>
        <taxon>Bacteria</taxon>
        <taxon>Pseudomonadati</taxon>
        <taxon>Pseudomonadota</taxon>
        <taxon>Alphaproteobacteria</taxon>
        <taxon>Acetobacterales</taxon>
        <taxon>Acetobacteraceae</taxon>
        <taxon>Oecophyllibacter</taxon>
    </lineage>
</organism>
<dbReference type="InterPro" id="IPR036986">
    <property type="entry name" value="S4_RNA-bd_sf"/>
</dbReference>
<dbReference type="InterPro" id="IPR006225">
    <property type="entry name" value="PsdUridine_synth_RluC/D"/>
</dbReference>
<evidence type="ECO:0000256" key="1">
    <source>
        <dbReference type="ARBA" id="ARBA00010876"/>
    </source>
</evidence>
<dbReference type="InterPro" id="IPR002942">
    <property type="entry name" value="S4_RNA-bd"/>
</dbReference>
<dbReference type="Pfam" id="PF00849">
    <property type="entry name" value="PseudoU_synth_2"/>
    <property type="match status" value="1"/>
</dbReference>
<dbReference type="Gene3D" id="3.30.2350.10">
    <property type="entry name" value="Pseudouridine synthase"/>
    <property type="match status" value="1"/>
</dbReference>
<dbReference type="PANTHER" id="PTHR21600:SF44">
    <property type="entry name" value="RIBOSOMAL LARGE SUBUNIT PSEUDOURIDINE SYNTHASE D"/>
    <property type="match status" value="1"/>
</dbReference>
<keyword evidence="10" id="KW-1185">Reference proteome</keyword>
<dbReference type="InterPro" id="IPR006145">
    <property type="entry name" value="PsdUridine_synth_RsuA/RluA"/>
</dbReference>
<evidence type="ECO:0000313" key="10">
    <source>
        <dbReference type="Proteomes" id="UP000315037"/>
    </source>
</evidence>
<comment type="caution">
    <text evidence="9">The sequence shown here is derived from an EMBL/GenBank/DDBJ whole genome shotgun (WGS) entry which is preliminary data.</text>
</comment>
<dbReference type="InterPro" id="IPR006224">
    <property type="entry name" value="PsdUridine_synth_RluA-like_CS"/>
</dbReference>
<dbReference type="PROSITE" id="PS01129">
    <property type="entry name" value="PSI_RLU"/>
    <property type="match status" value="1"/>
</dbReference>
<keyword evidence="5" id="KW-0694">RNA-binding</keyword>
<dbReference type="GO" id="GO:0000455">
    <property type="term" value="P:enzyme-directed rRNA pseudouridine synthesis"/>
    <property type="evidence" value="ECO:0007669"/>
    <property type="project" value="UniProtKB-ARBA"/>
</dbReference>
<gene>
    <name evidence="9" type="ORF">E3202_07500</name>
</gene>
<dbReference type="GO" id="GO:0003723">
    <property type="term" value="F:RNA binding"/>
    <property type="evidence" value="ECO:0007669"/>
    <property type="project" value="UniProtKB-KW"/>
</dbReference>
<dbReference type="InterPro" id="IPR020103">
    <property type="entry name" value="PsdUridine_synth_cat_dom_sf"/>
</dbReference>
<evidence type="ECO:0000256" key="2">
    <source>
        <dbReference type="ARBA" id="ARBA00023235"/>
    </source>
</evidence>